<evidence type="ECO:0000313" key="10">
    <source>
        <dbReference type="Proteomes" id="UP000601055"/>
    </source>
</evidence>
<dbReference type="Pfam" id="PF07980">
    <property type="entry name" value="SusD_RagB"/>
    <property type="match status" value="1"/>
</dbReference>
<evidence type="ECO:0000256" key="4">
    <source>
        <dbReference type="ARBA" id="ARBA00023136"/>
    </source>
</evidence>
<dbReference type="InterPro" id="IPR012944">
    <property type="entry name" value="SusD_RagB_dom"/>
</dbReference>
<dbReference type="EMBL" id="WNXD01000001">
    <property type="protein sequence ID" value="MBB2144685.1"/>
    <property type="molecule type" value="Genomic_DNA"/>
</dbReference>
<protein>
    <submittedName>
        <fullName evidence="9">RagB/SusD family nutrient uptake outer membrane protein</fullName>
    </submittedName>
</protein>
<comment type="similarity">
    <text evidence="2">Belongs to the SusD family.</text>
</comment>
<evidence type="ECO:0000259" key="8">
    <source>
        <dbReference type="Pfam" id="PF14322"/>
    </source>
</evidence>
<sequence length="487" mass="54572">MKKIYTYMFVAMVLVSSCAKIEQVPDSINTSENIFLVQKDAEAAVNALYTSLTSHDLYNQFSETMQSQGTDDAEWGKGRNTGNAGKLAIDKFTFNAATDVIYRHWQIQYRVINRTNIIIANVPPMNINETKKKQYVGEAYFLRGLMYFNLVRLFGEVPLTNKPTTSLDNLDLAKSSIDEIYAQIIADFKAASANLPTTYTGSDLGRATKGAAMTLLAKVYLTKKMYAEAATEAKKVMDMGIYSLWPTYKEVFTIANKNRKESIFEVQYSNTATSGAGFGSSYAGFFRPSALVIKPPTGVLAGNGDNPVTLNHYQAYSQGDLRRDVNVLYVPTAPASVVYPYYVNKYQDPAELTLEDGGNNYYIARYADVLLMYAEALHELSLGSNDAYEAFNQVRRRAFSLPINTPSTRDLTRGLSTEQFRDSVLLERRLEFAFEGQRRFDLLRMGKLKAAVNAQDPTILIEDKHLFLPLPQDELIVNKALVQNPGY</sequence>
<evidence type="ECO:0000259" key="7">
    <source>
        <dbReference type="Pfam" id="PF07980"/>
    </source>
</evidence>
<dbReference type="Gene3D" id="1.25.40.390">
    <property type="match status" value="1"/>
</dbReference>
<accession>A0A923DX28</accession>
<dbReference type="InterPro" id="IPR033985">
    <property type="entry name" value="SusD-like_N"/>
</dbReference>
<dbReference type="AlphaFoldDB" id="A0A923DX28"/>
<keyword evidence="10" id="KW-1185">Reference proteome</keyword>
<dbReference type="RefSeq" id="WP_182921368.1">
    <property type="nucleotide sequence ID" value="NZ_WNXD01000001.1"/>
</dbReference>
<feature type="chain" id="PRO_5036720698" evidence="6">
    <location>
        <begin position="22"/>
        <end position="487"/>
    </location>
</feature>
<evidence type="ECO:0000256" key="3">
    <source>
        <dbReference type="ARBA" id="ARBA00022729"/>
    </source>
</evidence>
<evidence type="ECO:0000256" key="5">
    <source>
        <dbReference type="ARBA" id="ARBA00023237"/>
    </source>
</evidence>
<feature type="domain" description="RagB/SusD" evidence="7">
    <location>
        <begin position="341"/>
        <end position="487"/>
    </location>
</feature>
<dbReference type="SUPFAM" id="SSF48452">
    <property type="entry name" value="TPR-like"/>
    <property type="match status" value="1"/>
</dbReference>
<evidence type="ECO:0000256" key="1">
    <source>
        <dbReference type="ARBA" id="ARBA00004442"/>
    </source>
</evidence>
<gene>
    <name evidence="9" type="ORF">GM921_04270</name>
</gene>
<proteinExistence type="inferred from homology"/>
<evidence type="ECO:0000313" key="9">
    <source>
        <dbReference type="EMBL" id="MBB2144685.1"/>
    </source>
</evidence>
<dbReference type="PROSITE" id="PS51257">
    <property type="entry name" value="PROKAR_LIPOPROTEIN"/>
    <property type="match status" value="1"/>
</dbReference>
<dbReference type="Proteomes" id="UP000601055">
    <property type="component" value="Unassembled WGS sequence"/>
</dbReference>
<name>A0A923DX28_9SPHI</name>
<organism evidence="9 10">
    <name type="scientific">Pedobacter planticolens</name>
    <dbReference type="NCBI Taxonomy" id="2679964"/>
    <lineage>
        <taxon>Bacteria</taxon>
        <taxon>Pseudomonadati</taxon>
        <taxon>Bacteroidota</taxon>
        <taxon>Sphingobacteriia</taxon>
        <taxon>Sphingobacteriales</taxon>
        <taxon>Sphingobacteriaceae</taxon>
        <taxon>Pedobacter</taxon>
    </lineage>
</organism>
<dbReference type="CDD" id="cd08977">
    <property type="entry name" value="SusD"/>
    <property type="match status" value="1"/>
</dbReference>
<evidence type="ECO:0000256" key="6">
    <source>
        <dbReference type="SAM" id="SignalP"/>
    </source>
</evidence>
<dbReference type="GO" id="GO:0009279">
    <property type="term" value="C:cell outer membrane"/>
    <property type="evidence" value="ECO:0007669"/>
    <property type="project" value="UniProtKB-SubCell"/>
</dbReference>
<keyword evidence="3 6" id="KW-0732">Signal</keyword>
<keyword evidence="5" id="KW-0998">Cell outer membrane</keyword>
<comment type="subcellular location">
    <subcellularLocation>
        <location evidence="1">Cell outer membrane</location>
    </subcellularLocation>
</comment>
<keyword evidence="4" id="KW-0472">Membrane</keyword>
<dbReference type="InterPro" id="IPR011990">
    <property type="entry name" value="TPR-like_helical_dom_sf"/>
</dbReference>
<dbReference type="Pfam" id="PF14322">
    <property type="entry name" value="SusD-like_3"/>
    <property type="match status" value="1"/>
</dbReference>
<reference evidence="9" key="1">
    <citation type="submission" date="2019-11" db="EMBL/GenBank/DDBJ databases">
        <title>Description of Pedobacter sp. LMG 31464T.</title>
        <authorList>
            <person name="Carlier A."/>
            <person name="Qi S."/>
            <person name="Vandamme P."/>
        </authorList>
    </citation>
    <scope>NUCLEOTIDE SEQUENCE</scope>
    <source>
        <strain evidence="9">LMG 31464</strain>
    </source>
</reference>
<feature type="signal peptide" evidence="6">
    <location>
        <begin position="1"/>
        <end position="21"/>
    </location>
</feature>
<evidence type="ECO:0000256" key="2">
    <source>
        <dbReference type="ARBA" id="ARBA00006275"/>
    </source>
</evidence>
<comment type="caution">
    <text evidence="9">The sequence shown here is derived from an EMBL/GenBank/DDBJ whole genome shotgun (WGS) entry which is preliminary data.</text>
</comment>
<feature type="domain" description="SusD-like N-terminal" evidence="8">
    <location>
        <begin position="39"/>
        <end position="221"/>
    </location>
</feature>